<gene>
    <name evidence="3" type="ORF">SVIM_LOCUS14461</name>
</gene>
<evidence type="ECO:0000313" key="3">
    <source>
        <dbReference type="EMBL" id="VFU21542.1"/>
    </source>
</evidence>
<dbReference type="Gene3D" id="3.30.559.10">
    <property type="entry name" value="Chloramphenicol acetyltransferase-like domain"/>
    <property type="match status" value="1"/>
</dbReference>
<accession>A0A6N2KE05</accession>
<keyword evidence="1" id="KW-0808">Transferase</keyword>
<protein>
    <submittedName>
        <fullName evidence="3">Uncharacterized protein</fullName>
    </submittedName>
</protein>
<dbReference type="EMBL" id="CAADRP010000003">
    <property type="protein sequence ID" value="VFU21542.1"/>
    <property type="molecule type" value="Genomic_DNA"/>
</dbReference>
<keyword evidence="2" id="KW-0012">Acyltransferase</keyword>
<dbReference type="PANTHER" id="PTHR31625">
    <property type="match status" value="1"/>
</dbReference>
<reference evidence="3" key="1">
    <citation type="submission" date="2019-03" db="EMBL/GenBank/DDBJ databases">
        <authorList>
            <person name="Mank J."/>
            <person name="Almeida P."/>
        </authorList>
    </citation>
    <scope>NUCLEOTIDE SEQUENCE</scope>
    <source>
        <strain evidence="3">78183</strain>
    </source>
</reference>
<dbReference type="GO" id="GO:0016747">
    <property type="term" value="F:acyltransferase activity, transferring groups other than amino-acyl groups"/>
    <property type="evidence" value="ECO:0007669"/>
    <property type="project" value="UniProtKB-ARBA"/>
</dbReference>
<organism evidence="3">
    <name type="scientific">Salix viminalis</name>
    <name type="common">Common osier</name>
    <name type="synonym">Basket willow</name>
    <dbReference type="NCBI Taxonomy" id="40686"/>
    <lineage>
        <taxon>Eukaryota</taxon>
        <taxon>Viridiplantae</taxon>
        <taxon>Streptophyta</taxon>
        <taxon>Embryophyta</taxon>
        <taxon>Tracheophyta</taxon>
        <taxon>Spermatophyta</taxon>
        <taxon>Magnoliopsida</taxon>
        <taxon>eudicotyledons</taxon>
        <taxon>Gunneridae</taxon>
        <taxon>Pentapetalae</taxon>
        <taxon>rosids</taxon>
        <taxon>fabids</taxon>
        <taxon>Malpighiales</taxon>
        <taxon>Salicaceae</taxon>
        <taxon>Saliceae</taxon>
        <taxon>Salix</taxon>
    </lineage>
</organism>
<evidence type="ECO:0000256" key="2">
    <source>
        <dbReference type="ARBA" id="ARBA00023315"/>
    </source>
</evidence>
<dbReference type="InterPro" id="IPR051504">
    <property type="entry name" value="Plant_metabolite_acyltrans"/>
</dbReference>
<proteinExistence type="predicted"/>
<sequence length="165" mass="18562">MVPNWMSRLGLILDTEAFIDRPEVSVKILELCQVAPAFISPEPAIDFSLPLTFLDIAWFKFPPAQQIIFYEFTDSSPTFFNKTKNILSLALFHFLPLCGHLVWPENSPKPILFYTPNDTISLTIAESNADLSHLSGNKARQAIESFPYIPDLPTSDTKVQSSLCK</sequence>
<name>A0A6N2KE05_SALVM</name>
<dbReference type="AlphaFoldDB" id="A0A6N2KE05"/>
<evidence type="ECO:0000256" key="1">
    <source>
        <dbReference type="ARBA" id="ARBA00022679"/>
    </source>
</evidence>
<dbReference type="InterPro" id="IPR023213">
    <property type="entry name" value="CAT-like_dom_sf"/>
</dbReference>